<dbReference type="EMBL" id="CP015441">
    <property type="protein sequence ID" value="ANC50717.1"/>
    <property type="molecule type" value="Genomic_DNA"/>
</dbReference>
<evidence type="ECO:0000313" key="3">
    <source>
        <dbReference type="EMBL" id="ANC50717.1"/>
    </source>
</evidence>
<keyword evidence="2" id="KW-0732">Signal</keyword>
<proteinExistence type="inferred from homology"/>
<dbReference type="KEGG" id="ery:CP97_15026"/>
<keyword evidence="4" id="KW-1185">Reference proteome</keyword>
<keyword evidence="3" id="KW-0614">Plasmid</keyword>
<gene>
    <name evidence="3" type="ORF">CP97_15026</name>
</gene>
<comment type="similarity">
    <text evidence="1">Belongs to the outer membrane factor (OMF) (TC 1.B.17) family.</text>
</comment>
<evidence type="ECO:0000313" key="4">
    <source>
        <dbReference type="Proteomes" id="UP000059113"/>
    </source>
</evidence>
<dbReference type="SUPFAM" id="SSF56954">
    <property type="entry name" value="Outer membrane efflux proteins (OEP)"/>
    <property type="match status" value="1"/>
</dbReference>
<dbReference type="InterPro" id="IPR003423">
    <property type="entry name" value="OMP_efflux"/>
</dbReference>
<organism evidence="3 4">
    <name type="scientific">Aurantiacibacter atlanticus</name>
    <dbReference type="NCBI Taxonomy" id="1648404"/>
    <lineage>
        <taxon>Bacteria</taxon>
        <taxon>Pseudomonadati</taxon>
        <taxon>Pseudomonadota</taxon>
        <taxon>Alphaproteobacteria</taxon>
        <taxon>Sphingomonadales</taxon>
        <taxon>Erythrobacteraceae</taxon>
        <taxon>Aurantiacibacter</taxon>
    </lineage>
</organism>
<dbReference type="Proteomes" id="UP000059113">
    <property type="component" value="Plasmid"/>
</dbReference>
<dbReference type="PANTHER" id="PTHR30203">
    <property type="entry name" value="OUTER MEMBRANE CATION EFFLUX PROTEIN"/>
    <property type="match status" value="1"/>
</dbReference>
<dbReference type="InterPro" id="IPR010131">
    <property type="entry name" value="MdtP/NodT-like"/>
</dbReference>
<feature type="chain" id="PRO_5007815974" evidence="2">
    <location>
        <begin position="22"/>
        <end position="411"/>
    </location>
</feature>
<sequence>MNWRIGWVPFSALLVAQAAQAQSVGYEETLAAARAEQPMLEAGALRVQARRDAADAADELPDPRVRAGVMNLPVTGPAAFNPYAQLPTQLAVGIEQEIPNLARRRARYGLAGSEIGIAEARLGLSERSILAEAGTAWIGLYYAQQRLALARDSLDSLRDFVPVAVSAVASGSARPADSLAIRRELLEIEDAITRIEAARAAARARLQRYIAGSEPVAAGGAPQVTMDPEELRFALEANPELRLADAEQRRAEAAADLARAEKRPDFGVSVTYGHRNPDFGSVISVMGSVTLPIFTDRRQNPRIAAAEADAAAASAERVDRLRAIRARFETDLAEWRSALQQWERARDQLLPLARDRADLETASFAAGRADLVEVIAAKSALALLELEILEREQMAVEAAATLRLTYGEDRP</sequence>
<dbReference type="OrthoDB" id="7616531at2"/>
<dbReference type="GO" id="GO:0015562">
    <property type="term" value="F:efflux transmembrane transporter activity"/>
    <property type="evidence" value="ECO:0007669"/>
    <property type="project" value="InterPro"/>
</dbReference>
<dbReference type="Gene3D" id="1.20.1600.10">
    <property type="entry name" value="Outer membrane efflux proteins (OEP)"/>
    <property type="match status" value="1"/>
</dbReference>
<accession>A0A160HUP7</accession>
<feature type="signal peptide" evidence="2">
    <location>
        <begin position="1"/>
        <end position="21"/>
    </location>
</feature>
<evidence type="ECO:0000256" key="1">
    <source>
        <dbReference type="ARBA" id="ARBA00007613"/>
    </source>
</evidence>
<geneLocation type="plasmid" evidence="4"/>
<dbReference type="PANTHER" id="PTHR30203:SF24">
    <property type="entry name" value="BLR4935 PROTEIN"/>
    <property type="match status" value="1"/>
</dbReference>
<reference evidence="3 4" key="1">
    <citation type="submission" date="2016-04" db="EMBL/GenBank/DDBJ databases">
        <title>The complete genome sequence of Erythrobacter atlanticus s21-N3.</title>
        <authorList>
            <person name="Wang W."/>
            <person name="Wang L."/>
            <person name="Zhuang L."/>
            <person name="Shao Z."/>
        </authorList>
    </citation>
    <scope>NUCLEOTIDE SEQUENCE [LARGE SCALE GENOMIC DNA]</scope>
    <source>
        <strain evidence="4">s21-N3</strain>
        <plasmid evidence="4">Plasmid</plasmid>
    </source>
</reference>
<name>A0A160HUP7_9SPHN</name>
<dbReference type="AlphaFoldDB" id="A0A160HUP7"/>
<dbReference type="RefSeq" id="WP_063612669.1">
    <property type="nucleotide sequence ID" value="NZ_CP015441.1"/>
</dbReference>
<dbReference type="Pfam" id="PF02321">
    <property type="entry name" value="OEP"/>
    <property type="match status" value="2"/>
</dbReference>
<evidence type="ECO:0000256" key="2">
    <source>
        <dbReference type="SAM" id="SignalP"/>
    </source>
</evidence>
<protein>
    <submittedName>
        <fullName evidence="3">Heavy metal RND efflux outer membrane protein, CzcC family protein</fullName>
    </submittedName>
</protein>